<feature type="domain" description="NADP-dependent oxidoreductase" evidence="1">
    <location>
        <begin position="10"/>
        <end position="81"/>
    </location>
</feature>
<dbReference type="EMBL" id="PKPP01007290">
    <property type="protein sequence ID" value="PWA53812.1"/>
    <property type="molecule type" value="Genomic_DNA"/>
</dbReference>
<protein>
    <submittedName>
        <fullName evidence="2">NAD(P)-linked oxidoreductase superfamily protein</fullName>
    </submittedName>
</protein>
<gene>
    <name evidence="2" type="ORF">CTI12_AA441120</name>
</gene>
<comment type="caution">
    <text evidence="2">The sequence shown here is derived from an EMBL/GenBank/DDBJ whole genome shotgun (WGS) entry which is preliminary data.</text>
</comment>
<dbReference type="STRING" id="35608.A0A2U1LXT2"/>
<evidence type="ECO:0000313" key="2">
    <source>
        <dbReference type="EMBL" id="PWA53812.1"/>
    </source>
</evidence>
<dbReference type="Gene3D" id="3.20.20.100">
    <property type="entry name" value="NADP-dependent oxidoreductase domain"/>
    <property type="match status" value="1"/>
</dbReference>
<reference evidence="2 3" key="1">
    <citation type="journal article" date="2018" name="Mol. Plant">
        <title>The genome of Artemisia annua provides insight into the evolution of Asteraceae family and artemisinin biosynthesis.</title>
        <authorList>
            <person name="Shen Q."/>
            <person name="Zhang L."/>
            <person name="Liao Z."/>
            <person name="Wang S."/>
            <person name="Yan T."/>
            <person name="Shi P."/>
            <person name="Liu M."/>
            <person name="Fu X."/>
            <person name="Pan Q."/>
            <person name="Wang Y."/>
            <person name="Lv Z."/>
            <person name="Lu X."/>
            <person name="Zhang F."/>
            <person name="Jiang W."/>
            <person name="Ma Y."/>
            <person name="Chen M."/>
            <person name="Hao X."/>
            <person name="Li L."/>
            <person name="Tang Y."/>
            <person name="Lv G."/>
            <person name="Zhou Y."/>
            <person name="Sun X."/>
            <person name="Brodelius P.E."/>
            <person name="Rose J.K.C."/>
            <person name="Tang K."/>
        </authorList>
    </citation>
    <scope>NUCLEOTIDE SEQUENCE [LARGE SCALE GENOMIC DNA]</scope>
    <source>
        <strain evidence="3">cv. Huhao1</strain>
        <tissue evidence="2">Leaf</tissue>
    </source>
</reference>
<keyword evidence="3" id="KW-1185">Reference proteome</keyword>
<accession>A0A2U1LXT2</accession>
<dbReference type="SUPFAM" id="SSF51430">
    <property type="entry name" value="NAD(P)-linked oxidoreductase"/>
    <property type="match status" value="1"/>
</dbReference>
<dbReference type="PANTHER" id="PTHR43147:SF2">
    <property type="entry name" value="NADP-DEPENDENT OXIDOREDUCTASE DOMAIN-CONTAINING PROTEIN"/>
    <property type="match status" value="1"/>
</dbReference>
<organism evidence="2 3">
    <name type="scientific">Artemisia annua</name>
    <name type="common">Sweet wormwood</name>
    <dbReference type="NCBI Taxonomy" id="35608"/>
    <lineage>
        <taxon>Eukaryota</taxon>
        <taxon>Viridiplantae</taxon>
        <taxon>Streptophyta</taxon>
        <taxon>Embryophyta</taxon>
        <taxon>Tracheophyta</taxon>
        <taxon>Spermatophyta</taxon>
        <taxon>Magnoliopsida</taxon>
        <taxon>eudicotyledons</taxon>
        <taxon>Gunneridae</taxon>
        <taxon>Pentapetalae</taxon>
        <taxon>asterids</taxon>
        <taxon>campanulids</taxon>
        <taxon>Asterales</taxon>
        <taxon>Asteraceae</taxon>
        <taxon>Asteroideae</taxon>
        <taxon>Anthemideae</taxon>
        <taxon>Artemisiinae</taxon>
        <taxon>Artemisia</taxon>
    </lineage>
</organism>
<evidence type="ECO:0000259" key="1">
    <source>
        <dbReference type="Pfam" id="PF00248"/>
    </source>
</evidence>
<dbReference type="InterPro" id="IPR023210">
    <property type="entry name" value="NADP_OxRdtase_dom"/>
</dbReference>
<dbReference type="AlphaFoldDB" id="A0A2U1LXT2"/>
<sequence length="102" mass="11275">MVDAWGGRSLFQAILKTLNQVVVKHGVSIPSIAVKFVLDQPFVAGSMVGVRLGVSEHIKDYTAIFLLKLDEEDVNIIQEVISKGKDLNVISQICFSLRLHKV</sequence>
<dbReference type="OrthoDB" id="962074at2759"/>
<dbReference type="Proteomes" id="UP000245207">
    <property type="component" value="Unassembled WGS sequence"/>
</dbReference>
<evidence type="ECO:0000313" key="3">
    <source>
        <dbReference type="Proteomes" id="UP000245207"/>
    </source>
</evidence>
<dbReference type="InterPro" id="IPR036812">
    <property type="entry name" value="NAD(P)_OxRdtase_dom_sf"/>
</dbReference>
<name>A0A2U1LXT2_ARTAN</name>
<proteinExistence type="predicted"/>
<dbReference type="Pfam" id="PF00248">
    <property type="entry name" value="Aldo_ket_red"/>
    <property type="match status" value="1"/>
</dbReference>
<dbReference type="PANTHER" id="PTHR43147">
    <property type="entry name" value="PROTEIN TAS"/>
    <property type="match status" value="1"/>
</dbReference>